<organism evidence="2 3">
    <name type="scientific">Papiliotrema laurentii</name>
    <name type="common">Cryptococcus laurentii</name>
    <dbReference type="NCBI Taxonomy" id="5418"/>
    <lineage>
        <taxon>Eukaryota</taxon>
        <taxon>Fungi</taxon>
        <taxon>Dikarya</taxon>
        <taxon>Basidiomycota</taxon>
        <taxon>Agaricomycotina</taxon>
        <taxon>Tremellomycetes</taxon>
        <taxon>Tremellales</taxon>
        <taxon>Rhynchogastremaceae</taxon>
        <taxon>Papiliotrema</taxon>
    </lineage>
</organism>
<keyword evidence="1" id="KW-0732">Signal</keyword>
<dbReference type="AlphaFoldDB" id="A0AAD9FPD3"/>
<dbReference type="Proteomes" id="UP001182556">
    <property type="component" value="Unassembled WGS sequence"/>
</dbReference>
<feature type="signal peptide" evidence="1">
    <location>
        <begin position="1"/>
        <end position="17"/>
    </location>
</feature>
<name>A0AAD9FPD3_PAPLA</name>
<protein>
    <submittedName>
        <fullName evidence="2">Uncharacterized protein</fullName>
    </submittedName>
</protein>
<comment type="caution">
    <text evidence="2">The sequence shown here is derived from an EMBL/GenBank/DDBJ whole genome shotgun (WGS) entry which is preliminary data.</text>
</comment>
<sequence>MRSIIVTLLTAIALAAAAVVNPPAKTPDASHAKAPNVFTSNSRQVSGSDVQLHADPEGVRLASVLLAAAEADRDYFDKVIVHEEETDVWKVKIWRQLRGIGFITQPVGKLADLQTKEVSKWSSVASWPLLVVKAVATQLPQVNQGGVGIWYALSCVVGQTNMYQGKDDVNKNIGDFDRGNKTVVIVETNMTTQKGTKKAPKLKPNYAYAMVERKGDKIILSDPADDAKSQEQHRNITEIFGDILAVYQAKLTLA</sequence>
<evidence type="ECO:0000313" key="3">
    <source>
        <dbReference type="Proteomes" id="UP001182556"/>
    </source>
</evidence>
<evidence type="ECO:0000256" key="1">
    <source>
        <dbReference type="SAM" id="SignalP"/>
    </source>
</evidence>
<proteinExistence type="predicted"/>
<feature type="chain" id="PRO_5041982795" evidence="1">
    <location>
        <begin position="18"/>
        <end position="254"/>
    </location>
</feature>
<keyword evidence="3" id="KW-1185">Reference proteome</keyword>
<dbReference type="EMBL" id="JAODAN010000006">
    <property type="protein sequence ID" value="KAK1923426.1"/>
    <property type="molecule type" value="Genomic_DNA"/>
</dbReference>
<reference evidence="2" key="1">
    <citation type="submission" date="2023-02" db="EMBL/GenBank/DDBJ databases">
        <title>Identification and recombinant expression of a fungal hydrolase from Papiliotrema laurentii that hydrolyzes apple cutin and clears colloidal polyester polyurethane.</title>
        <authorList>
            <consortium name="DOE Joint Genome Institute"/>
            <person name="Roman V.A."/>
            <person name="Bojanowski C."/>
            <person name="Crable B.R."/>
            <person name="Wagner D.N."/>
            <person name="Hung C.S."/>
            <person name="Nadeau L.J."/>
            <person name="Schratz L."/>
            <person name="Haridas S."/>
            <person name="Pangilinan J."/>
            <person name="Lipzen A."/>
            <person name="Na H."/>
            <person name="Yan M."/>
            <person name="Ng V."/>
            <person name="Grigoriev I.V."/>
            <person name="Spatafora J.W."/>
            <person name="Barlow D."/>
            <person name="Biffinger J."/>
            <person name="Kelley-Loughnane N."/>
            <person name="Varaljay V.A."/>
            <person name="Crookes-Goodson W.J."/>
        </authorList>
    </citation>
    <scope>NUCLEOTIDE SEQUENCE</scope>
    <source>
        <strain evidence="2">5307AH</strain>
    </source>
</reference>
<evidence type="ECO:0000313" key="2">
    <source>
        <dbReference type="EMBL" id="KAK1923426.1"/>
    </source>
</evidence>
<accession>A0AAD9FPD3</accession>
<gene>
    <name evidence="2" type="ORF">DB88DRAFT_510983</name>
</gene>